<dbReference type="RefSeq" id="WP_203382240.1">
    <property type="nucleotide sequence ID" value="NZ_JAENHP010000023.1"/>
</dbReference>
<evidence type="ECO:0000313" key="1">
    <source>
        <dbReference type="EMBL" id="MBM2622008.1"/>
    </source>
</evidence>
<keyword evidence="2" id="KW-1185">Reference proteome</keyword>
<gene>
    <name evidence="1" type="ORF">JIG36_41550</name>
</gene>
<sequence length="162" mass="17768">MPAPPDRRYREIVPLARLVLDGRTALPTASVNAGASVLFAMTRIWEEYVGDRLRECFPDCAVSAQHPIELTDSGKPRTAKADFVIHQAGAPIAVFDAKYRPWPGEGPGTDEIYQLYTYARRLGIIRAGLMYPSPVERHASLTIDGVAIESYGVPVRQVNSGS</sequence>
<evidence type="ECO:0008006" key="3">
    <source>
        <dbReference type="Google" id="ProtNLM"/>
    </source>
</evidence>
<evidence type="ECO:0000313" key="2">
    <source>
        <dbReference type="Proteomes" id="UP000632138"/>
    </source>
</evidence>
<accession>A0ABS2AQJ4</accession>
<dbReference type="InterPro" id="IPR019292">
    <property type="entry name" value="McrC"/>
</dbReference>
<dbReference type="Proteomes" id="UP000632138">
    <property type="component" value="Unassembled WGS sequence"/>
</dbReference>
<dbReference type="Pfam" id="PF10117">
    <property type="entry name" value="McrBC"/>
    <property type="match status" value="1"/>
</dbReference>
<name>A0ABS2AQJ4_9ACTN</name>
<protein>
    <recommendedName>
        <fullName evidence="3">Restriction endonuclease</fullName>
    </recommendedName>
</protein>
<organism evidence="1 2">
    <name type="scientific">Paractinoplanes ovalisporus</name>
    <dbReference type="NCBI Taxonomy" id="2810368"/>
    <lineage>
        <taxon>Bacteria</taxon>
        <taxon>Bacillati</taxon>
        <taxon>Actinomycetota</taxon>
        <taxon>Actinomycetes</taxon>
        <taxon>Micromonosporales</taxon>
        <taxon>Micromonosporaceae</taxon>
        <taxon>Paractinoplanes</taxon>
    </lineage>
</organism>
<dbReference type="EMBL" id="JAENHP010000023">
    <property type="protein sequence ID" value="MBM2622008.1"/>
    <property type="molecule type" value="Genomic_DNA"/>
</dbReference>
<comment type="caution">
    <text evidence="1">The sequence shown here is derived from an EMBL/GenBank/DDBJ whole genome shotgun (WGS) entry which is preliminary data.</text>
</comment>
<proteinExistence type="predicted"/>
<dbReference type="PANTHER" id="PTHR38733">
    <property type="entry name" value="PROTEIN MCRC"/>
    <property type="match status" value="1"/>
</dbReference>
<dbReference type="PANTHER" id="PTHR38733:SF1">
    <property type="entry name" value="TYPE IV METHYL-DIRECTED RESTRICTION ENZYME ECOKMCRBC"/>
    <property type="match status" value="1"/>
</dbReference>
<reference evidence="1 2" key="1">
    <citation type="submission" date="2021-01" db="EMBL/GenBank/DDBJ databases">
        <title>Actinoplanes sp. nov. LDG1-06 isolated from lichen.</title>
        <authorList>
            <person name="Saeng-In P."/>
            <person name="Phongsopitanun W."/>
            <person name="Kanchanasin P."/>
            <person name="Yuki M."/>
            <person name="Kudo T."/>
            <person name="Ohkuma M."/>
            <person name="Tanasupawat S."/>
        </authorList>
    </citation>
    <scope>NUCLEOTIDE SEQUENCE [LARGE SCALE GENOMIC DNA]</scope>
    <source>
        <strain evidence="1 2">LDG1-06</strain>
    </source>
</reference>